<evidence type="ECO:0000256" key="9">
    <source>
        <dbReference type="ARBA" id="ARBA00044968"/>
    </source>
</evidence>
<dbReference type="NCBIfam" id="TIGR02009">
    <property type="entry name" value="PGMB-YQAB-SF"/>
    <property type="match status" value="1"/>
</dbReference>
<dbReference type="InterPro" id="IPR023198">
    <property type="entry name" value="PGP-like_dom2"/>
</dbReference>
<dbReference type="Gene3D" id="3.40.50.1000">
    <property type="entry name" value="HAD superfamily/HAD-like"/>
    <property type="match status" value="1"/>
</dbReference>
<dbReference type="GO" id="GO:0046872">
    <property type="term" value="F:metal ion binding"/>
    <property type="evidence" value="ECO:0007669"/>
    <property type="project" value="UniProtKB-KW"/>
</dbReference>
<reference evidence="11 12" key="1">
    <citation type="submission" date="2020-08" db="EMBL/GenBank/DDBJ databases">
        <title>Sequencing the genomes of 1000 actinobacteria strains.</title>
        <authorList>
            <person name="Klenk H.-P."/>
        </authorList>
    </citation>
    <scope>NUCLEOTIDE SEQUENCE [LARGE SCALE GENOMIC DNA]</scope>
    <source>
        <strain evidence="11 12">DSM 105498</strain>
    </source>
</reference>
<dbReference type="SUPFAM" id="SSF56784">
    <property type="entry name" value="HAD-like"/>
    <property type="match status" value="1"/>
</dbReference>
<evidence type="ECO:0000256" key="5">
    <source>
        <dbReference type="ARBA" id="ARBA00022842"/>
    </source>
</evidence>
<sequence length="246" mass="25410">MTVTWAEYDAVLFDLDGVITPTAEVHMRAWSEMFNGFLAAYAGAGDRSPYVDADYFAHVDGKPRYDGVRDFLGSRGIELPEGTPDDPATAETVCGLGNRKNEAFNAVLERDGVTPYPGSVLLLDHLQGLGLPLGVVSSSANAPAVLEAAGLLDRFGTVVSGTVAHDLGLRGKPAPDTFHHAAEVLGSAPARAVVLEDAVSGVRAGRAGDFGLVVGVDRGAGVDRLTEAGADVVVTDLAQLVPGSAA</sequence>
<organism evidence="11 12">
    <name type="scientific">Nocardioides soli</name>
    <dbReference type="NCBI Taxonomy" id="1036020"/>
    <lineage>
        <taxon>Bacteria</taxon>
        <taxon>Bacillati</taxon>
        <taxon>Actinomycetota</taxon>
        <taxon>Actinomycetes</taxon>
        <taxon>Propionibacteriales</taxon>
        <taxon>Nocardioidaceae</taxon>
        <taxon>Nocardioides</taxon>
    </lineage>
</organism>
<dbReference type="Pfam" id="PF00702">
    <property type="entry name" value="Hydrolase"/>
    <property type="match status" value="1"/>
</dbReference>
<comment type="caution">
    <text evidence="11">The sequence shown here is derived from an EMBL/GenBank/DDBJ whole genome shotgun (WGS) entry which is preliminary data.</text>
</comment>
<keyword evidence="5" id="KW-0460">Magnesium</keyword>
<dbReference type="GO" id="GO:0008801">
    <property type="term" value="F:beta-phosphoglucomutase activity"/>
    <property type="evidence" value="ECO:0007669"/>
    <property type="project" value="UniProtKB-EC"/>
</dbReference>
<gene>
    <name evidence="11" type="ORF">FHU40_003381</name>
</gene>
<dbReference type="InterPro" id="IPR023214">
    <property type="entry name" value="HAD_sf"/>
</dbReference>
<keyword evidence="12" id="KW-1185">Reference proteome</keyword>
<dbReference type="InterPro" id="IPR006439">
    <property type="entry name" value="HAD-SF_hydro_IA"/>
</dbReference>
<keyword evidence="4" id="KW-0479">Metal-binding</keyword>
<proteinExistence type="inferred from homology"/>
<dbReference type="PANTHER" id="PTHR46193:SF18">
    <property type="entry name" value="HEXITOL PHOSPHATASE B"/>
    <property type="match status" value="1"/>
</dbReference>
<dbReference type="PANTHER" id="PTHR46193">
    <property type="entry name" value="6-PHOSPHOGLUCONATE PHOSPHATASE"/>
    <property type="match status" value="1"/>
</dbReference>
<evidence type="ECO:0000256" key="7">
    <source>
        <dbReference type="ARBA" id="ARBA00023277"/>
    </source>
</evidence>
<dbReference type="AlphaFoldDB" id="A0A7W4Z240"/>
<dbReference type="EMBL" id="JACHWR010000002">
    <property type="protein sequence ID" value="MBB3043563.1"/>
    <property type="molecule type" value="Genomic_DNA"/>
</dbReference>
<dbReference type="InterPro" id="IPR036412">
    <property type="entry name" value="HAD-like_sf"/>
</dbReference>
<keyword evidence="7" id="KW-0119">Carbohydrate metabolism</keyword>
<evidence type="ECO:0000256" key="1">
    <source>
        <dbReference type="ARBA" id="ARBA00001946"/>
    </source>
</evidence>
<accession>A0A7W4Z240</accession>
<dbReference type="EC" id="5.4.2.6" evidence="9"/>
<dbReference type="GO" id="GO:0016787">
    <property type="term" value="F:hydrolase activity"/>
    <property type="evidence" value="ECO:0007669"/>
    <property type="project" value="UniProtKB-KW"/>
</dbReference>
<keyword evidence="6" id="KW-0413">Isomerase</keyword>
<comment type="catalytic activity">
    <reaction evidence="8">
        <text>beta-D-glucose 1-phosphate = beta-D-glucose 6-phosphate</text>
        <dbReference type="Rhea" id="RHEA:20113"/>
        <dbReference type="ChEBI" id="CHEBI:57684"/>
        <dbReference type="ChEBI" id="CHEBI:58247"/>
        <dbReference type="EC" id="5.4.2.6"/>
    </reaction>
</comment>
<dbReference type="Proteomes" id="UP000589626">
    <property type="component" value="Unassembled WGS sequence"/>
</dbReference>
<keyword evidence="3" id="KW-0597">Phosphoprotein</keyword>
<evidence type="ECO:0000313" key="11">
    <source>
        <dbReference type="EMBL" id="MBB3043563.1"/>
    </source>
</evidence>
<comment type="cofactor">
    <cofactor evidence="1">
        <name>Mg(2+)</name>
        <dbReference type="ChEBI" id="CHEBI:18420"/>
    </cofactor>
</comment>
<comment type="similarity">
    <text evidence="2">Belongs to the HAD-like hydrolase superfamily. CbbY/CbbZ/Gph/YieH family.</text>
</comment>
<evidence type="ECO:0000256" key="2">
    <source>
        <dbReference type="ARBA" id="ARBA00006171"/>
    </source>
</evidence>
<evidence type="ECO:0000256" key="6">
    <source>
        <dbReference type="ARBA" id="ARBA00023235"/>
    </source>
</evidence>
<dbReference type="Gene3D" id="1.10.150.240">
    <property type="entry name" value="Putative phosphatase, domain 2"/>
    <property type="match status" value="1"/>
</dbReference>
<keyword evidence="11" id="KW-0378">Hydrolase</keyword>
<dbReference type="SFLD" id="SFLDS00003">
    <property type="entry name" value="Haloacid_Dehalogenase"/>
    <property type="match status" value="1"/>
</dbReference>
<dbReference type="InterPro" id="IPR010976">
    <property type="entry name" value="B-phosphoglucomutase_hydrolase"/>
</dbReference>
<dbReference type="InterPro" id="IPR051600">
    <property type="entry name" value="Beta-PGM-like"/>
</dbReference>
<evidence type="ECO:0000313" key="12">
    <source>
        <dbReference type="Proteomes" id="UP000589626"/>
    </source>
</evidence>
<evidence type="ECO:0000256" key="4">
    <source>
        <dbReference type="ARBA" id="ARBA00022723"/>
    </source>
</evidence>
<evidence type="ECO:0000256" key="8">
    <source>
        <dbReference type="ARBA" id="ARBA00044926"/>
    </source>
</evidence>
<evidence type="ECO:0000256" key="3">
    <source>
        <dbReference type="ARBA" id="ARBA00022553"/>
    </source>
</evidence>
<dbReference type="NCBIfam" id="TIGR01509">
    <property type="entry name" value="HAD-SF-IA-v3"/>
    <property type="match status" value="1"/>
</dbReference>
<protein>
    <recommendedName>
        <fullName evidence="10">Beta-phosphoglucomutase</fullName>
        <ecNumber evidence="9">5.4.2.6</ecNumber>
    </recommendedName>
</protein>
<dbReference type="SFLD" id="SFLDG01129">
    <property type="entry name" value="C1.5:_HAD__Beta-PGM__Phosphata"/>
    <property type="match status" value="1"/>
</dbReference>
<name>A0A7W4Z240_9ACTN</name>
<evidence type="ECO:0000256" key="10">
    <source>
        <dbReference type="ARBA" id="ARBA00044991"/>
    </source>
</evidence>